<dbReference type="Proteomes" id="UP000192739">
    <property type="component" value="Unassembled WGS sequence"/>
</dbReference>
<feature type="transmembrane region" description="Helical" evidence="1">
    <location>
        <begin position="416"/>
        <end position="436"/>
    </location>
</feature>
<feature type="transmembrane region" description="Helical" evidence="1">
    <location>
        <begin position="198"/>
        <end position="218"/>
    </location>
</feature>
<feature type="transmembrane region" description="Helical" evidence="1">
    <location>
        <begin position="172"/>
        <end position="192"/>
    </location>
</feature>
<reference evidence="3 4" key="1">
    <citation type="submission" date="2017-02" db="EMBL/GenBank/DDBJ databases">
        <title>The new phylogeny of genus Mycobacterium.</title>
        <authorList>
            <person name="Tortoli E."/>
            <person name="Trovato A."/>
            <person name="Cirillo D.M."/>
        </authorList>
    </citation>
    <scope>NUCLEOTIDE SEQUENCE [LARGE SCALE GENOMIC DNA]</scope>
    <source>
        <strain evidence="3 4">DSM 44049</strain>
    </source>
</reference>
<organism evidence="3 4">
    <name type="scientific">Mycobacterium intermedium</name>
    <dbReference type="NCBI Taxonomy" id="28445"/>
    <lineage>
        <taxon>Bacteria</taxon>
        <taxon>Bacillati</taxon>
        <taxon>Actinomycetota</taxon>
        <taxon>Actinomycetes</taxon>
        <taxon>Mycobacteriales</taxon>
        <taxon>Mycobacteriaceae</taxon>
        <taxon>Mycobacterium</taxon>
        <taxon>Mycobacterium simiae complex</taxon>
    </lineage>
</organism>
<evidence type="ECO:0000313" key="4">
    <source>
        <dbReference type="Proteomes" id="UP000192739"/>
    </source>
</evidence>
<comment type="caution">
    <text evidence="3">The sequence shown here is derived from an EMBL/GenBank/DDBJ whole genome shotgun (WGS) entry which is preliminary data.</text>
</comment>
<feature type="transmembrane region" description="Helical" evidence="1">
    <location>
        <begin position="349"/>
        <end position="368"/>
    </location>
</feature>
<feature type="transmembrane region" description="Helical" evidence="1">
    <location>
        <begin position="66"/>
        <end position="86"/>
    </location>
</feature>
<feature type="transmembrane region" description="Helical" evidence="1">
    <location>
        <begin position="140"/>
        <end position="160"/>
    </location>
</feature>
<dbReference type="RefSeq" id="WP_069419945.1">
    <property type="nucleotide sequence ID" value="NZ_CBCRZH010000031.1"/>
</dbReference>
<protein>
    <recommendedName>
        <fullName evidence="2">Acyltransferase 3 domain-containing protein</fullName>
    </recommendedName>
</protein>
<feature type="domain" description="Acyltransferase 3" evidence="2">
    <location>
        <begin position="21"/>
        <end position="361"/>
    </location>
</feature>
<gene>
    <name evidence="3" type="ORF">BST27_07770</name>
</gene>
<dbReference type="OrthoDB" id="8206682at2"/>
<keyword evidence="4" id="KW-1185">Reference proteome</keyword>
<dbReference type="EMBL" id="MVHT01000014">
    <property type="protein sequence ID" value="ORB08275.1"/>
    <property type="molecule type" value="Genomic_DNA"/>
</dbReference>
<dbReference type="AlphaFoldDB" id="A0A1E3SCN5"/>
<sequence length="444" mass="47803">MDQPTTSSPAGGPTRAPTRNLAVDYYRASGVLLIVLGHWAAGVVTYRDGYFGRENPLVDQPWTQWLTWPLQAVPVFFLVAGYAGALSWNHHYHQGGTPRQEWLRRRLARVLGPTAVYVGLVSLVVVALQVSGVAGSVLEYAGWAVAMHLWFLSVYVLVVSLTPIAVAAQRRWGLMVLVALALSVVAVDLVSHGTHISWIGWLNQVLCWGTFHQLGIAWHEGAFTARKSAVLAAVSAAALALLIGPGPYPISMIGVPGQTVDNTAPPSMALLAFGCAQSGLAMTLAPALNRALRPRLLQRALSVANQNVMALYLWHMLPVVLVAIVGYPSGLLPQPPQGTAQWWLARLEWVVILSLVAALELALLWWLRRVAAAPLPTFGVPLSDRWTEAILVTGTLMVAYGLGYVSALGFAPDGRFPWITAVVFAAGILLVAVRPARARAAVTR</sequence>
<evidence type="ECO:0000313" key="3">
    <source>
        <dbReference type="EMBL" id="ORB08275.1"/>
    </source>
</evidence>
<dbReference type="Pfam" id="PF01757">
    <property type="entry name" value="Acyl_transf_3"/>
    <property type="match status" value="1"/>
</dbReference>
<keyword evidence="1" id="KW-1133">Transmembrane helix</keyword>
<feature type="transmembrane region" description="Helical" evidence="1">
    <location>
        <begin position="230"/>
        <end position="248"/>
    </location>
</feature>
<feature type="transmembrane region" description="Helical" evidence="1">
    <location>
        <begin position="107"/>
        <end position="128"/>
    </location>
</feature>
<dbReference type="STRING" id="28445.BHQ20_15025"/>
<dbReference type="GO" id="GO:0016747">
    <property type="term" value="F:acyltransferase activity, transferring groups other than amino-acyl groups"/>
    <property type="evidence" value="ECO:0007669"/>
    <property type="project" value="InterPro"/>
</dbReference>
<feature type="transmembrane region" description="Helical" evidence="1">
    <location>
        <begin position="389"/>
        <end position="410"/>
    </location>
</feature>
<feature type="transmembrane region" description="Helical" evidence="1">
    <location>
        <begin position="309"/>
        <end position="329"/>
    </location>
</feature>
<proteinExistence type="predicted"/>
<keyword evidence="1" id="KW-0812">Transmembrane</keyword>
<accession>A0A1E3SCN5</accession>
<feature type="transmembrane region" description="Helical" evidence="1">
    <location>
        <begin position="25"/>
        <end position="46"/>
    </location>
</feature>
<keyword evidence="1" id="KW-0472">Membrane</keyword>
<evidence type="ECO:0000256" key="1">
    <source>
        <dbReference type="SAM" id="Phobius"/>
    </source>
</evidence>
<name>A0A1E3SCN5_MYCIE</name>
<evidence type="ECO:0000259" key="2">
    <source>
        <dbReference type="Pfam" id="PF01757"/>
    </source>
</evidence>
<dbReference type="InterPro" id="IPR002656">
    <property type="entry name" value="Acyl_transf_3_dom"/>
</dbReference>
<feature type="transmembrane region" description="Helical" evidence="1">
    <location>
        <begin position="268"/>
        <end position="288"/>
    </location>
</feature>